<dbReference type="InterPro" id="IPR008942">
    <property type="entry name" value="ENTH_VHS"/>
</dbReference>
<dbReference type="GO" id="GO:0030136">
    <property type="term" value="C:clathrin-coated vesicle"/>
    <property type="evidence" value="ECO:0007669"/>
    <property type="project" value="InterPro"/>
</dbReference>
<evidence type="ECO:0000259" key="2">
    <source>
        <dbReference type="Pfam" id="PF25397"/>
    </source>
</evidence>
<dbReference type="InterPro" id="IPR014712">
    <property type="entry name" value="ANTH_dom_sf"/>
</dbReference>
<evidence type="ECO:0000313" key="3">
    <source>
        <dbReference type="EMBL" id="KAK1323991.1"/>
    </source>
</evidence>
<dbReference type="InterPro" id="IPR057209">
    <property type="entry name" value="DUF7887"/>
</dbReference>
<proteinExistence type="predicted"/>
<dbReference type="InterPro" id="IPR045192">
    <property type="entry name" value="AP180-like"/>
</dbReference>
<gene>
    <name evidence="3" type="ORF">QJS10_CPA02g00236</name>
</gene>
<dbReference type="GO" id="GO:0005545">
    <property type="term" value="F:1-phosphatidylinositol binding"/>
    <property type="evidence" value="ECO:0007669"/>
    <property type="project" value="InterPro"/>
</dbReference>
<dbReference type="PANTHER" id="PTHR22951:SF32">
    <property type="entry name" value="OS06G0175500 PROTEIN"/>
    <property type="match status" value="1"/>
</dbReference>
<feature type="domain" description="AP180 N-terminal homology (ANTH)" evidence="1">
    <location>
        <begin position="93"/>
        <end position="178"/>
    </location>
</feature>
<feature type="domain" description="AP180 N-terminal homology (ANTH)" evidence="1">
    <location>
        <begin position="34"/>
        <end position="89"/>
    </location>
</feature>
<dbReference type="Pfam" id="PF25397">
    <property type="entry name" value="DUF7887"/>
    <property type="match status" value="1"/>
</dbReference>
<name>A0AAV9FDB7_ACOCL</name>
<dbReference type="GO" id="GO:0005546">
    <property type="term" value="F:phosphatidylinositol-4,5-bisphosphate binding"/>
    <property type="evidence" value="ECO:0007669"/>
    <property type="project" value="TreeGrafter"/>
</dbReference>
<dbReference type="SUPFAM" id="SSF48464">
    <property type="entry name" value="ENTH/VHS domain"/>
    <property type="match status" value="1"/>
</dbReference>
<dbReference type="Gene3D" id="1.25.40.90">
    <property type="match status" value="1"/>
</dbReference>
<dbReference type="Gene3D" id="1.20.58.150">
    <property type="entry name" value="ANTH domain"/>
    <property type="match status" value="1"/>
</dbReference>
<dbReference type="GO" id="GO:0032050">
    <property type="term" value="F:clathrin heavy chain binding"/>
    <property type="evidence" value="ECO:0007669"/>
    <property type="project" value="TreeGrafter"/>
</dbReference>
<dbReference type="GO" id="GO:0005905">
    <property type="term" value="C:clathrin-coated pit"/>
    <property type="evidence" value="ECO:0007669"/>
    <property type="project" value="TreeGrafter"/>
</dbReference>
<sequence>MSGGGTQNSLRKYVGAIKDSTKIVSAKVNSYYTELDVAIVKATNHVERPAKEKHIRQIFSSISAARPRADVAYCIHALARRLAKTHNWAKLRDLDTAQLLEQLPGLQQLLFRVLGCQPQGAAVYNFVIQLALTMVSMESMKIYNAICDGTANLVDKFFEMQRHDAVKALEIYKRAGEQPPASFLTAMEEYVKDAPRTSTVRKNQVSDNKIAAPTVVLALEYKKVPEVQEAEAPNPPPPLPEPVKHEVAPVSEPVDLLGLDEANSTALELDEKNSLALAIVPADNASATTPSGGFSPTNTSTGWELALVTAPSSNENAVVTSKLGGGLDKLTLDSLYDDAQRRQNQNTSYNPWEAGPVAGSFMQPVVNDPFYASNMVAAPSYVQMAAMAQQQQQAFMLQQQSLMMMGNQAPPLQQSANPFGFPHTVAYHLNKRNDRKPGTIFAKKPELSENSKPAQPTFPLRISNAFLARSAVAVFGLGFIDAGYSGDWTRIGVISKETEDLLKVAAFVIAPLCVFLVLSISSSEEGRN</sequence>
<reference evidence="3" key="2">
    <citation type="submission" date="2023-06" db="EMBL/GenBank/DDBJ databases">
        <authorList>
            <person name="Ma L."/>
            <person name="Liu K.-W."/>
            <person name="Li Z."/>
            <person name="Hsiao Y.-Y."/>
            <person name="Qi Y."/>
            <person name="Fu T."/>
            <person name="Tang G."/>
            <person name="Zhang D."/>
            <person name="Sun W.-H."/>
            <person name="Liu D.-K."/>
            <person name="Li Y."/>
            <person name="Chen G.-Z."/>
            <person name="Liu X.-D."/>
            <person name="Liao X.-Y."/>
            <person name="Jiang Y.-T."/>
            <person name="Yu X."/>
            <person name="Hao Y."/>
            <person name="Huang J."/>
            <person name="Zhao X.-W."/>
            <person name="Ke S."/>
            <person name="Chen Y.-Y."/>
            <person name="Wu W.-L."/>
            <person name="Hsu J.-L."/>
            <person name="Lin Y.-F."/>
            <person name="Huang M.-D."/>
            <person name="Li C.-Y."/>
            <person name="Huang L."/>
            <person name="Wang Z.-W."/>
            <person name="Zhao X."/>
            <person name="Zhong W.-Y."/>
            <person name="Peng D.-H."/>
            <person name="Ahmad S."/>
            <person name="Lan S."/>
            <person name="Zhang J.-S."/>
            <person name="Tsai W.-C."/>
            <person name="Van De Peer Y."/>
            <person name="Liu Z.-J."/>
        </authorList>
    </citation>
    <scope>NUCLEOTIDE SEQUENCE</scope>
    <source>
        <strain evidence="3">CP</strain>
        <tissue evidence="3">Leaves</tissue>
    </source>
</reference>
<dbReference type="GO" id="GO:0006900">
    <property type="term" value="P:vesicle budding from membrane"/>
    <property type="evidence" value="ECO:0007669"/>
    <property type="project" value="TreeGrafter"/>
</dbReference>
<dbReference type="InterPro" id="IPR011417">
    <property type="entry name" value="ANTH_dom"/>
</dbReference>
<dbReference type="EMBL" id="JAUJYO010000002">
    <property type="protein sequence ID" value="KAK1323991.1"/>
    <property type="molecule type" value="Genomic_DNA"/>
</dbReference>
<protein>
    <submittedName>
        <fullName evidence="3">Clathrin assembly protein</fullName>
    </submittedName>
</protein>
<dbReference type="GO" id="GO:0048268">
    <property type="term" value="P:clathrin coat assembly"/>
    <property type="evidence" value="ECO:0007669"/>
    <property type="project" value="InterPro"/>
</dbReference>
<dbReference type="Proteomes" id="UP001180020">
    <property type="component" value="Unassembled WGS sequence"/>
</dbReference>
<accession>A0AAV9FDB7</accession>
<dbReference type="GO" id="GO:0072583">
    <property type="term" value="P:clathrin-dependent endocytosis"/>
    <property type="evidence" value="ECO:0007669"/>
    <property type="project" value="InterPro"/>
</dbReference>
<comment type="caution">
    <text evidence="3">The sequence shown here is derived from an EMBL/GenBank/DDBJ whole genome shotgun (WGS) entry which is preliminary data.</text>
</comment>
<evidence type="ECO:0000259" key="1">
    <source>
        <dbReference type="Pfam" id="PF07651"/>
    </source>
</evidence>
<organism evidence="3 4">
    <name type="scientific">Acorus calamus</name>
    <name type="common">Sweet flag</name>
    <dbReference type="NCBI Taxonomy" id="4465"/>
    <lineage>
        <taxon>Eukaryota</taxon>
        <taxon>Viridiplantae</taxon>
        <taxon>Streptophyta</taxon>
        <taxon>Embryophyta</taxon>
        <taxon>Tracheophyta</taxon>
        <taxon>Spermatophyta</taxon>
        <taxon>Magnoliopsida</taxon>
        <taxon>Liliopsida</taxon>
        <taxon>Acoraceae</taxon>
        <taxon>Acorus</taxon>
    </lineage>
</organism>
<dbReference type="SUPFAM" id="SSF89009">
    <property type="entry name" value="GAT-like domain"/>
    <property type="match status" value="1"/>
</dbReference>
<reference evidence="3" key="1">
    <citation type="journal article" date="2023" name="Nat. Commun.">
        <title>Diploid and tetraploid genomes of Acorus and the evolution of monocots.</title>
        <authorList>
            <person name="Ma L."/>
            <person name="Liu K.W."/>
            <person name="Li Z."/>
            <person name="Hsiao Y.Y."/>
            <person name="Qi Y."/>
            <person name="Fu T."/>
            <person name="Tang G.D."/>
            <person name="Zhang D."/>
            <person name="Sun W.H."/>
            <person name="Liu D.K."/>
            <person name="Li Y."/>
            <person name="Chen G.Z."/>
            <person name="Liu X.D."/>
            <person name="Liao X.Y."/>
            <person name="Jiang Y.T."/>
            <person name="Yu X."/>
            <person name="Hao Y."/>
            <person name="Huang J."/>
            <person name="Zhao X.W."/>
            <person name="Ke S."/>
            <person name="Chen Y.Y."/>
            <person name="Wu W.L."/>
            <person name="Hsu J.L."/>
            <person name="Lin Y.F."/>
            <person name="Huang M.D."/>
            <person name="Li C.Y."/>
            <person name="Huang L."/>
            <person name="Wang Z.W."/>
            <person name="Zhao X."/>
            <person name="Zhong W.Y."/>
            <person name="Peng D.H."/>
            <person name="Ahmad S."/>
            <person name="Lan S."/>
            <person name="Zhang J.S."/>
            <person name="Tsai W.C."/>
            <person name="Van de Peer Y."/>
            <person name="Liu Z.J."/>
        </authorList>
    </citation>
    <scope>NUCLEOTIDE SEQUENCE</scope>
    <source>
        <strain evidence="3">CP</strain>
    </source>
</reference>
<keyword evidence="4" id="KW-1185">Reference proteome</keyword>
<dbReference type="AlphaFoldDB" id="A0AAV9FDB7"/>
<dbReference type="GO" id="GO:0000149">
    <property type="term" value="F:SNARE binding"/>
    <property type="evidence" value="ECO:0007669"/>
    <property type="project" value="TreeGrafter"/>
</dbReference>
<dbReference type="Pfam" id="PF07651">
    <property type="entry name" value="ANTH"/>
    <property type="match status" value="2"/>
</dbReference>
<feature type="domain" description="DUF7887" evidence="2">
    <location>
        <begin position="462"/>
        <end position="523"/>
    </location>
</feature>
<dbReference type="PANTHER" id="PTHR22951">
    <property type="entry name" value="CLATHRIN ASSEMBLY PROTEIN"/>
    <property type="match status" value="1"/>
</dbReference>
<evidence type="ECO:0000313" key="4">
    <source>
        <dbReference type="Proteomes" id="UP001180020"/>
    </source>
</evidence>